<sequence>MNRLLPILVAGLSLTSVAQADDWCKHKADRSASIDTTGARRVVIGTGAGDLKVRGESGRSKVEAKGEACASNEELLGKIQLETRRDGETVYLKTLMPEMKDGSWFGSTYATMDLVIALPDSIPIELEDSSGDLELHKVRSAIVADSSGEMEIEDIQGDLEVTDSSGDIEIEQVAGNLKLSDSSGDIHVEGVKGDVVIPIDSSGDIRIVQVGSVHIRNDTSGEIFVRNVNRDVRVDVDSSGDINVEDVGGNFSVGADSSGSVRHSRVVGTVQVAER</sequence>
<dbReference type="AlphaFoldDB" id="A0A841HN93"/>
<evidence type="ECO:0000313" key="4">
    <source>
        <dbReference type="Proteomes" id="UP000588068"/>
    </source>
</evidence>
<feature type="chain" id="PRO_5032621564" evidence="1">
    <location>
        <begin position="21"/>
        <end position="275"/>
    </location>
</feature>
<evidence type="ECO:0000313" key="3">
    <source>
        <dbReference type="EMBL" id="MBB6093415.1"/>
    </source>
</evidence>
<dbReference type="EMBL" id="JACHHZ010000002">
    <property type="protein sequence ID" value="MBB6093415.1"/>
    <property type="molecule type" value="Genomic_DNA"/>
</dbReference>
<evidence type="ECO:0000259" key="2">
    <source>
        <dbReference type="Pfam" id="PF13349"/>
    </source>
</evidence>
<keyword evidence="4" id="KW-1185">Reference proteome</keyword>
<dbReference type="Pfam" id="PF13349">
    <property type="entry name" value="DUF4097"/>
    <property type="match status" value="1"/>
</dbReference>
<protein>
    <submittedName>
        <fullName evidence="3">Urease beta subunit</fullName>
    </submittedName>
</protein>
<evidence type="ECO:0000256" key="1">
    <source>
        <dbReference type="SAM" id="SignalP"/>
    </source>
</evidence>
<proteinExistence type="predicted"/>
<accession>A0A841HN93</accession>
<comment type="caution">
    <text evidence="3">The sequence shown here is derived from an EMBL/GenBank/DDBJ whole genome shotgun (WGS) entry which is preliminary data.</text>
</comment>
<dbReference type="Gene3D" id="2.160.20.120">
    <property type="match status" value="1"/>
</dbReference>
<keyword evidence="1" id="KW-0732">Signal</keyword>
<organism evidence="3 4">
    <name type="scientific">Povalibacter uvarum</name>
    <dbReference type="NCBI Taxonomy" id="732238"/>
    <lineage>
        <taxon>Bacteria</taxon>
        <taxon>Pseudomonadati</taxon>
        <taxon>Pseudomonadota</taxon>
        <taxon>Gammaproteobacteria</taxon>
        <taxon>Steroidobacterales</taxon>
        <taxon>Steroidobacteraceae</taxon>
        <taxon>Povalibacter</taxon>
    </lineage>
</organism>
<feature type="signal peptide" evidence="1">
    <location>
        <begin position="1"/>
        <end position="20"/>
    </location>
</feature>
<gene>
    <name evidence="3" type="ORF">HNQ60_002293</name>
</gene>
<feature type="domain" description="DUF4097" evidence="2">
    <location>
        <begin position="59"/>
        <end position="246"/>
    </location>
</feature>
<dbReference type="InterPro" id="IPR025164">
    <property type="entry name" value="Toastrack_DUF4097"/>
</dbReference>
<name>A0A841HN93_9GAMM</name>
<reference evidence="3 4" key="1">
    <citation type="submission" date="2020-08" db="EMBL/GenBank/DDBJ databases">
        <title>Genomic Encyclopedia of Type Strains, Phase IV (KMG-IV): sequencing the most valuable type-strain genomes for metagenomic binning, comparative biology and taxonomic classification.</title>
        <authorList>
            <person name="Goeker M."/>
        </authorList>
    </citation>
    <scope>NUCLEOTIDE SEQUENCE [LARGE SCALE GENOMIC DNA]</scope>
    <source>
        <strain evidence="3 4">DSM 26723</strain>
    </source>
</reference>
<dbReference type="RefSeq" id="WP_184331713.1">
    <property type="nucleotide sequence ID" value="NZ_JACHHZ010000002.1"/>
</dbReference>
<dbReference type="Proteomes" id="UP000588068">
    <property type="component" value="Unassembled WGS sequence"/>
</dbReference>